<dbReference type="EMBL" id="BSYO01000010">
    <property type="protein sequence ID" value="GMH10785.1"/>
    <property type="molecule type" value="Genomic_DNA"/>
</dbReference>
<evidence type="ECO:0000313" key="1">
    <source>
        <dbReference type="EMBL" id="GMH10785.1"/>
    </source>
</evidence>
<comment type="caution">
    <text evidence="1">The sequence shown here is derived from an EMBL/GenBank/DDBJ whole genome shotgun (WGS) entry which is preliminary data.</text>
</comment>
<gene>
    <name evidence="1" type="ORF">Nepgr_012626</name>
</gene>
<protein>
    <submittedName>
        <fullName evidence="1">Uncharacterized protein</fullName>
    </submittedName>
</protein>
<name>A0AAD3XNI5_NEPGR</name>
<dbReference type="AlphaFoldDB" id="A0AAD3XNI5"/>
<dbReference type="Proteomes" id="UP001279734">
    <property type="component" value="Unassembled WGS sequence"/>
</dbReference>
<sequence>MPSYCHYDGSRELAKGLYGILQTYHLAIRVLYYVEGFKYEQVSLLSQQEMGVPVFEIWNAIILSSLSR</sequence>
<keyword evidence="2" id="KW-1185">Reference proteome</keyword>
<reference evidence="1" key="1">
    <citation type="submission" date="2023-05" db="EMBL/GenBank/DDBJ databases">
        <title>Nepenthes gracilis genome sequencing.</title>
        <authorList>
            <person name="Fukushima K."/>
        </authorList>
    </citation>
    <scope>NUCLEOTIDE SEQUENCE</scope>
    <source>
        <strain evidence="1">SING2019-196</strain>
    </source>
</reference>
<proteinExistence type="predicted"/>
<accession>A0AAD3XNI5</accession>
<organism evidence="1 2">
    <name type="scientific">Nepenthes gracilis</name>
    <name type="common">Slender pitcher plant</name>
    <dbReference type="NCBI Taxonomy" id="150966"/>
    <lineage>
        <taxon>Eukaryota</taxon>
        <taxon>Viridiplantae</taxon>
        <taxon>Streptophyta</taxon>
        <taxon>Embryophyta</taxon>
        <taxon>Tracheophyta</taxon>
        <taxon>Spermatophyta</taxon>
        <taxon>Magnoliopsida</taxon>
        <taxon>eudicotyledons</taxon>
        <taxon>Gunneridae</taxon>
        <taxon>Pentapetalae</taxon>
        <taxon>Caryophyllales</taxon>
        <taxon>Nepenthaceae</taxon>
        <taxon>Nepenthes</taxon>
    </lineage>
</organism>
<evidence type="ECO:0000313" key="2">
    <source>
        <dbReference type="Proteomes" id="UP001279734"/>
    </source>
</evidence>